<evidence type="ECO:0000313" key="14">
    <source>
        <dbReference type="EMBL" id="CAJ0955010.1"/>
    </source>
</evidence>
<proteinExistence type="predicted"/>
<feature type="compositionally biased region" description="Basic residues" evidence="12">
    <location>
        <begin position="1"/>
        <end position="13"/>
    </location>
</feature>
<evidence type="ECO:0000256" key="4">
    <source>
        <dbReference type="ARBA" id="ARBA00022751"/>
    </source>
</evidence>
<dbReference type="InterPro" id="IPR001446">
    <property type="entry name" value="5_LipOase_AP"/>
</dbReference>
<comment type="function">
    <text evidence="9">Required for leukotriene biosynthesis by ALOX5 (5-lipoxygenase). Anchors ALOX5 to the membrane. Binds arachidonic acid, and could play an essential role in the transfer of arachidonic acid to ALOX5. Binds to MK-886, a compound that blocks the biosynthesis of leukotrienes.</text>
</comment>
<comment type="caution">
    <text evidence="14">The sequence shown here is derived from an EMBL/GenBank/DDBJ whole genome shotgun (WGS) entry which is preliminary data.</text>
</comment>
<dbReference type="InterPro" id="IPR001129">
    <property type="entry name" value="Membr-assoc_MAPEG"/>
</dbReference>
<dbReference type="Proteomes" id="UP001176940">
    <property type="component" value="Unassembled WGS sequence"/>
</dbReference>
<dbReference type="SUPFAM" id="SSF161084">
    <property type="entry name" value="MAPEG domain-like"/>
    <property type="match status" value="1"/>
</dbReference>
<reference evidence="14" key="1">
    <citation type="submission" date="2023-07" db="EMBL/GenBank/DDBJ databases">
        <authorList>
            <person name="Stuckert A."/>
        </authorList>
    </citation>
    <scope>NUCLEOTIDE SEQUENCE</scope>
</reference>
<evidence type="ECO:0000256" key="1">
    <source>
        <dbReference type="ARBA" id="ARBA00004232"/>
    </source>
</evidence>
<dbReference type="InterPro" id="IPR023352">
    <property type="entry name" value="MAPEG-like_dom_sf"/>
</dbReference>
<feature type="transmembrane region" description="Helical" evidence="13">
    <location>
        <begin position="67"/>
        <end position="86"/>
    </location>
</feature>
<dbReference type="PRINTS" id="PR00488">
    <property type="entry name" value="5LPOXGNASEAP"/>
</dbReference>
<keyword evidence="15" id="KW-1185">Reference proteome</keyword>
<dbReference type="PANTHER" id="PTHR10250">
    <property type="entry name" value="MICROSOMAL GLUTATHIONE S-TRANSFERASE"/>
    <property type="match status" value="1"/>
</dbReference>
<organism evidence="14 15">
    <name type="scientific">Ranitomeya imitator</name>
    <name type="common">mimic poison frog</name>
    <dbReference type="NCBI Taxonomy" id="111125"/>
    <lineage>
        <taxon>Eukaryota</taxon>
        <taxon>Metazoa</taxon>
        <taxon>Chordata</taxon>
        <taxon>Craniata</taxon>
        <taxon>Vertebrata</taxon>
        <taxon>Euteleostomi</taxon>
        <taxon>Amphibia</taxon>
        <taxon>Batrachia</taxon>
        <taxon>Anura</taxon>
        <taxon>Neobatrachia</taxon>
        <taxon>Hyloidea</taxon>
        <taxon>Dendrobatidae</taxon>
        <taxon>Dendrobatinae</taxon>
        <taxon>Ranitomeya</taxon>
    </lineage>
</organism>
<evidence type="ECO:0000256" key="6">
    <source>
        <dbReference type="ARBA" id="ARBA00022989"/>
    </source>
</evidence>
<evidence type="ECO:0000256" key="9">
    <source>
        <dbReference type="ARBA" id="ARBA00037558"/>
    </source>
</evidence>
<evidence type="ECO:0000256" key="2">
    <source>
        <dbReference type="ARBA" id="ARBA00004477"/>
    </source>
</evidence>
<accession>A0ABN9LZH4</accession>
<keyword evidence="8" id="KW-0539">Nucleus</keyword>
<dbReference type="EMBL" id="CAUEEQ010039576">
    <property type="protein sequence ID" value="CAJ0955010.1"/>
    <property type="molecule type" value="Genomic_DNA"/>
</dbReference>
<dbReference type="Gene3D" id="1.20.120.550">
    <property type="entry name" value="Membrane associated eicosanoid/glutathione metabolism-like domain"/>
    <property type="match status" value="1"/>
</dbReference>
<keyword evidence="7 13" id="KW-0472">Membrane</keyword>
<name>A0ABN9LZH4_9NEOB</name>
<keyword evidence="3 13" id="KW-0812">Transmembrane</keyword>
<evidence type="ECO:0000256" key="5">
    <source>
        <dbReference type="ARBA" id="ARBA00022824"/>
    </source>
</evidence>
<evidence type="ECO:0000313" key="15">
    <source>
        <dbReference type="Proteomes" id="UP001176940"/>
    </source>
</evidence>
<keyword evidence="4" id="KW-0434">Leukotriene biosynthesis</keyword>
<evidence type="ECO:0000256" key="12">
    <source>
        <dbReference type="SAM" id="MobiDB-lite"/>
    </source>
</evidence>
<feature type="region of interest" description="Disordered" evidence="12">
    <location>
        <begin position="1"/>
        <end position="22"/>
    </location>
</feature>
<dbReference type="InterPro" id="IPR050997">
    <property type="entry name" value="MAPEG"/>
</dbReference>
<feature type="transmembrane region" description="Helical" evidence="13">
    <location>
        <begin position="241"/>
        <end position="266"/>
    </location>
</feature>
<evidence type="ECO:0000256" key="7">
    <source>
        <dbReference type="ARBA" id="ARBA00023136"/>
    </source>
</evidence>
<keyword evidence="5" id="KW-0256">Endoplasmic reticulum</keyword>
<evidence type="ECO:0000256" key="3">
    <source>
        <dbReference type="ARBA" id="ARBA00022692"/>
    </source>
</evidence>
<comment type="subcellular location">
    <subcellularLocation>
        <location evidence="2">Endoplasmic reticulum membrane</location>
        <topology evidence="2">Multi-pass membrane protein</topology>
    </subcellularLocation>
    <subcellularLocation>
        <location evidence="1">Nucleus membrane</location>
        <topology evidence="1">Multi-pass membrane protein</topology>
    </subcellularLocation>
</comment>
<evidence type="ECO:0000256" key="10">
    <source>
        <dbReference type="ARBA" id="ARBA00038708"/>
    </source>
</evidence>
<evidence type="ECO:0000256" key="8">
    <source>
        <dbReference type="ARBA" id="ARBA00023242"/>
    </source>
</evidence>
<protein>
    <recommendedName>
        <fullName evidence="11">Arachidonate 5-lipoxygenase-activating protein</fullName>
    </recommendedName>
</protein>
<keyword evidence="6 13" id="KW-1133">Transmembrane helix</keyword>
<dbReference type="PANTHER" id="PTHR10250:SF2">
    <property type="entry name" value="ARACHIDONATE 5-LIPOXYGENASE-ACTIVATING PROTEIN"/>
    <property type="match status" value="1"/>
</dbReference>
<dbReference type="Pfam" id="PF01124">
    <property type="entry name" value="MAPEG"/>
    <property type="match status" value="1"/>
</dbReference>
<evidence type="ECO:0000256" key="11">
    <source>
        <dbReference type="ARBA" id="ARBA00040386"/>
    </source>
</evidence>
<evidence type="ECO:0000256" key="13">
    <source>
        <dbReference type="SAM" id="Phobius"/>
    </source>
</evidence>
<feature type="transmembrane region" description="Helical" evidence="13">
    <location>
        <begin position="194"/>
        <end position="220"/>
    </location>
</feature>
<comment type="subunit">
    <text evidence="10">Homotrimer. Interacts with LTC4S and ALOX5.</text>
</comment>
<gene>
    <name evidence="14" type="ORF">RIMI_LOCUS14974752</name>
</gene>
<sequence>MAPGKRGLRRRRYRQQEDEENGRKGMASIISFLSTGAQNWTQYSMCGLTRDLYRGSIMLSSCVSRPLLMHPMILFALAAAAWHWLLQHPAQRYRCSRCSWQLPFPSNVLQNDPMTLRSRETARHQRSLHARHYWERQLPGASVTLRGTPEVFFAFKVEHESKSQHSKSFQRTGSAAFEKVYTANQNCIDAYPTFLAVLWCAGVLCSQAPAAFAGLMYLFVRQKYFVGYLGEKTQSTPGYIFGKRIIFFLFAMTVAGILNHYLVIIFGSDMENYISGLSKTFSPLLLIP</sequence>